<dbReference type="GO" id="GO:0008443">
    <property type="term" value="F:phosphofructokinase activity"/>
    <property type="evidence" value="ECO:0007669"/>
    <property type="project" value="TreeGrafter"/>
</dbReference>
<dbReference type="InterPro" id="IPR017583">
    <property type="entry name" value="Tagatose/fructose_Pkinase"/>
</dbReference>
<dbReference type="OrthoDB" id="9801219at2"/>
<sequence>MQGPPAGPTIHVVSPNPAQDRLQVVSRLVVGEVHRATEVISRPGGKGMIVARGVVRLRGRAALHGFVGGSVGAQISAGCRELGIEDRQVPIDGETRVTTVIVDSTSGTSTVVNEPGPEVRPADVDALVEGLLEAVRPGDLVVCTGSLPRGAPVDLYARCVTSLRGREVVTVVDTSGPGLALAVRSGPDVLKVNEEELRADADLAEPDDDPADLSALMCRAVDAGVGAVIVTRGAAGLSYRSATEGWDVQSPAVSVVNATGSGDMMLAGFVTALARGDDRQSALRTGAAAGAANAARLEPDLSGPDEVVELRAHAVATGVPGVRG</sequence>
<evidence type="ECO:0000256" key="3">
    <source>
        <dbReference type="ARBA" id="ARBA00022741"/>
    </source>
</evidence>
<dbReference type="GO" id="GO:0005524">
    <property type="term" value="F:ATP binding"/>
    <property type="evidence" value="ECO:0007669"/>
    <property type="project" value="UniProtKB-KW"/>
</dbReference>
<keyword evidence="9" id="KW-1185">Reference proteome</keyword>
<dbReference type="EMBL" id="FZNO01000001">
    <property type="protein sequence ID" value="SNR22859.1"/>
    <property type="molecule type" value="Genomic_DNA"/>
</dbReference>
<evidence type="ECO:0000256" key="4">
    <source>
        <dbReference type="ARBA" id="ARBA00022777"/>
    </source>
</evidence>
<dbReference type="PIRSF" id="PIRSF000535">
    <property type="entry name" value="1PFK/6PFK/LacC"/>
    <property type="match status" value="1"/>
</dbReference>
<dbReference type="SUPFAM" id="SSF53613">
    <property type="entry name" value="Ribokinase-like"/>
    <property type="match status" value="1"/>
</dbReference>
<keyword evidence="5" id="KW-0067">ATP-binding</keyword>
<evidence type="ECO:0000256" key="5">
    <source>
        <dbReference type="ARBA" id="ARBA00022840"/>
    </source>
</evidence>
<dbReference type="NCBIfam" id="TIGR03168">
    <property type="entry name" value="1-PFK"/>
    <property type="match status" value="1"/>
</dbReference>
<dbReference type="InterPro" id="IPR011611">
    <property type="entry name" value="PfkB_dom"/>
</dbReference>
<keyword evidence="2 6" id="KW-0808">Transferase</keyword>
<dbReference type="Proteomes" id="UP000198403">
    <property type="component" value="Unassembled WGS sequence"/>
</dbReference>
<evidence type="ECO:0000313" key="8">
    <source>
        <dbReference type="EMBL" id="SNR22859.1"/>
    </source>
</evidence>
<accession>A0A238UNI7</accession>
<dbReference type="Gene3D" id="3.40.1190.20">
    <property type="match status" value="1"/>
</dbReference>
<evidence type="ECO:0000256" key="1">
    <source>
        <dbReference type="ARBA" id="ARBA00010688"/>
    </source>
</evidence>
<dbReference type="RefSeq" id="WP_089334552.1">
    <property type="nucleotide sequence ID" value="NZ_FZNO01000001.1"/>
</dbReference>
<evidence type="ECO:0000259" key="7">
    <source>
        <dbReference type="Pfam" id="PF00294"/>
    </source>
</evidence>
<gene>
    <name evidence="8" type="ORF">SAMN06272737_1013</name>
</gene>
<evidence type="ECO:0000256" key="2">
    <source>
        <dbReference type="ARBA" id="ARBA00022679"/>
    </source>
</evidence>
<reference evidence="8 9" key="1">
    <citation type="submission" date="2017-06" db="EMBL/GenBank/DDBJ databases">
        <authorList>
            <person name="Kim H.J."/>
            <person name="Triplett B.A."/>
        </authorList>
    </citation>
    <scope>NUCLEOTIDE SEQUENCE [LARGE SCALE GENOMIC DNA]</scope>
    <source>
        <strain evidence="8 9">DSM 44272</strain>
    </source>
</reference>
<dbReference type="PANTHER" id="PTHR46566">
    <property type="entry name" value="1-PHOSPHOFRUCTOKINASE-RELATED"/>
    <property type="match status" value="1"/>
</dbReference>
<organism evidence="8 9">
    <name type="scientific">Blastococcus mobilis</name>
    <dbReference type="NCBI Taxonomy" id="1938746"/>
    <lineage>
        <taxon>Bacteria</taxon>
        <taxon>Bacillati</taxon>
        <taxon>Actinomycetota</taxon>
        <taxon>Actinomycetes</taxon>
        <taxon>Geodermatophilales</taxon>
        <taxon>Geodermatophilaceae</taxon>
        <taxon>Blastococcus</taxon>
    </lineage>
</organism>
<dbReference type="AlphaFoldDB" id="A0A238UNI7"/>
<keyword evidence="3" id="KW-0547">Nucleotide-binding</keyword>
<protein>
    <submittedName>
        <fullName evidence="8">1-phosphofructokinase</fullName>
    </submittedName>
</protein>
<dbReference type="GO" id="GO:0005829">
    <property type="term" value="C:cytosol"/>
    <property type="evidence" value="ECO:0007669"/>
    <property type="project" value="TreeGrafter"/>
</dbReference>
<feature type="domain" description="Carbohydrate kinase PfkB" evidence="7">
    <location>
        <begin position="27"/>
        <end position="296"/>
    </location>
</feature>
<keyword evidence="4 8" id="KW-0418">Kinase</keyword>
<dbReference type="Pfam" id="PF00294">
    <property type="entry name" value="PfkB"/>
    <property type="match status" value="1"/>
</dbReference>
<comment type="similarity">
    <text evidence="1">Belongs to the carbohydrate kinase PfkB family.</text>
</comment>
<dbReference type="PANTHER" id="PTHR46566:SF5">
    <property type="entry name" value="1-PHOSPHOFRUCTOKINASE"/>
    <property type="match status" value="1"/>
</dbReference>
<proteinExistence type="inferred from homology"/>
<dbReference type="InterPro" id="IPR029056">
    <property type="entry name" value="Ribokinase-like"/>
</dbReference>
<evidence type="ECO:0000256" key="6">
    <source>
        <dbReference type="PIRNR" id="PIRNR000535"/>
    </source>
</evidence>
<evidence type="ECO:0000313" key="9">
    <source>
        <dbReference type="Proteomes" id="UP000198403"/>
    </source>
</evidence>
<name>A0A238UNI7_9ACTN</name>